<evidence type="ECO:0000313" key="2">
    <source>
        <dbReference type="EMBL" id="CAF0940336.1"/>
    </source>
</evidence>
<gene>
    <name evidence="3" type="ORF">OKA104_LOCUS9086</name>
    <name evidence="2" type="ORF">VCS650_LOCUS11459</name>
</gene>
<accession>A0A818QYW8</accession>
<dbReference type="EMBL" id="CAJNON010000085">
    <property type="protein sequence ID" value="CAF0940336.1"/>
    <property type="molecule type" value="Genomic_DNA"/>
</dbReference>
<dbReference type="Gene3D" id="3.40.50.150">
    <property type="entry name" value="Vaccinia Virus protein VP39"/>
    <property type="match status" value="1"/>
</dbReference>
<dbReference type="OrthoDB" id="2016285at2759"/>
<evidence type="ECO:0000259" key="1">
    <source>
        <dbReference type="Pfam" id="PF13649"/>
    </source>
</evidence>
<dbReference type="SUPFAM" id="SSF53335">
    <property type="entry name" value="S-adenosyl-L-methionine-dependent methyltransferases"/>
    <property type="match status" value="1"/>
</dbReference>
<evidence type="ECO:0000313" key="3">
    <source>
        <dbReference type="EMBL" id="CAF3649001.1"/>
    </source>
</evidence>
<dbReference type="AlphaFoldDB" id="A0A818QYW8"/>
<dbReference type="InterPro" id="IPR029063">
    <property type="entry name" value="SAM-dependent_MTases_sf"/>
</dbReference>
<name>A0A818QYW8_9BILA</name>
<evidence type="ECO:0000313" key="4">
    <source>
        <dbReference type="Proteomes" id="UP000663881"/>
    </source>
</evidence>
<dbReference type="InterPro" id="IPR041698">
    <property type="entry name" value="Methyltransf_25"/>
</dbReference>
<comment type="caution">
    <text evidence="3">The sequence shown here is derived from an EMBL/GenBank/DDBJ whole genome shotgun (WGS) entry which is preliminary data.</text>
</comment>
<dbReference type="Pfam" id="PF13649">
    <property type="entry name" value="Methyltransf_25"/>
    <property type="match status" value="1"/>
</dbReference>
<dbReference type="EMBL" id="CAJOAY010000379">
    <property type="protein sequence ID" value="CAF3649001.1"/>
    <property type="molecule type" value="Genomic_DNA"/>
</dbReference>
<proteinExistence type="predicted"/>
<protein>
    <recommendedName>
        <fullName evidence="1">Methyltransferase domain-containing protein</fullName>
    </recommendedName>
</protein>
<dbReference type="Proteomes" id="UP000663891">
    <property type="component" value="Unassembled WGS sequence"/>
</dbReference>
<feature type="domain" description="Methyltransferase" evidence="1">
    <location>
        <begin position="112"/>
        <end position="209"/>
    </location>
</feature>
<dbReference type="Proteomes" id="UP000663881">
    <property type="component" value="Unassembled WGS sequence"/>
</dbReference>
<dbReference type="CDD" id="cd02440">
    <property type="entry name" value="AdoMet_MTases"/>
    <property type="match status" value="1"/>
</dbReference>
<organism evidence="3 4">
    <name type="scientific">Adineta steineri</name>
    <dbReference type="NCBI Taxonomy" id="433720"/>
    <lineage>
        <taxon>Eukaryota</taxon>
        <taxon>Metazoa</taxon>
        <taxon>Spiralia</taxon>
        <taxon>Gnathifera</taxon>
        <taxon>Rotifera</taxon>
        <taxon>Eurotatoria</taxon>
        <taxon>Bdelloidea</taxon>
        <taxon>Adinetida</taxon>
        <taxon>Adinetidae</taxon>
        <taxon>Adineta</taxon>
    </lineage>
</organism>
<sequence length="337" mass="38487">MCYLLSKFNLKPQSLTLFFVLLISISYPGLKRQLITKFSRFDLVDLSLSSSLVTVVNDRELDVKIMRIDHSIVGGVFNEGFESVFETFYWYELACHVPWMKSTSKLSETHALAVGCGVGIVVDALINRCKFDQVIVIDNNADVLNFASKYFGLSKNASLITTDDLTFIMAQDSNTFELIVHDVFSGSFMRKTYIQELISNCFRILSNNGTLVLNLVSTVEMEVLHNIIQELQSVFKQLKCFCEGGINSVNTGALVNFIFFASKSDEPLQFNIYNNNDQNNYNAAVEIAFSNFISSEIQLTKLKNYERINQRKTEWSIEKAHFKSMRQMLPANFWLLY</sequence>
<reference evidence="3" key="1">
    <citation type="submission" date="2021-02" db="EMBL/GenBank/DDBJ databases">
        <authorList>
            <person name="Nowell W R."/>
        </authorList>
    </citation>
    <scope>NUCLEOTIDE SEQUENCE</scope>
</reference>